<evidence type="ECO:0000256" key="1">
    <source>
        <dbReference type="SAM" id="Phobius"/>
    </source>
</evidence>
<keyword evidence="3" id="KW-1185">Reference proteome</keyword>
<dbReference type="EMBL" id="BAAABU010000022">
    <property type="protein sequence ID" value="GAA0254185.1"/>
    <property type="molecule type" value="Genomic_DNA"/>
</dbReference>
<organism evidence="2 3">
    <name type="scientific">Saccharothrix mutabilis subsp. mutabilis</name>
    <dbReference type="NCBI Taxonomy" id="66855"/>
    <lineage>
        <taxon>Bacteria</taxon>
        <taxon>Bacillati</taxon>
        <taxon>Actinomycetota</taxon>
        <taxon>Actinomycetes</taxon>
        <taxon>Pseudonocardiales</taxon>
        <taxon>Pseudonocardiaceae</taxon>
        <taxon>Saccharothrix</taxon>
    </lineage>
</organism>
<proteinExistence type="predicted"/>
<dbReference type="Proteomes" id="UP001500416">
    <property type="component" value="Unassembled WGS sequence"/>
</dbReference>
<keyword evidence="1" id="KW-0472">Membrane</keyword>
<accession>A0ABP3EA04</accession>
<protein>
    <submittedName>
        <fullName evidence="2">Uncharacterized protein</fullName>
    </submittedName>
</protein>
<keyword evidence="1" id="KW-1133">Transmembrane helix</keyword>
<gene>
    <name evidence="2" type="ORF">GCM10010492_63650</name>
</gene>
<dbReference type="RefSeq" id="WP_343937899.1">
    <property type="nucleotide sequence ID" value="NZ_BAAABU010000022.1"/>
</dbReference>
<sequence>MTGEGDRSRDGSAAGGRVLVSAVAALVVSGAGDSASGLRTGVAVLTAVVALGGVALGGVAPLPARRG</sequence>
<reference evidence="3" key="1">
    <citation type="journal article" date="2019" name="Int. J. Syst. Evol. Microbiol.">
        <title>The Global Catalogue of Microorganisms (GCM) 10K type strain sequencing project: providing services to taxonomists for standard genome sequencing and annotation.</title>
        <authorList>
            <consortium name="The Broad Institute Genomics Platform"/>
            <consortium name="The Broad Institute Genome Sequencing Center for Infectious Disease"/>
            <person name="Wu L."/>
            <person name="Ma J."/>
        </authorList>
    </citation>
    <scope>NUCLEOTIDE SEQUENCE [LARGE SCALE GENOMIC DNA]</scope>
    <source>
        <strain evidence="3">JCM 3380</strain>
    </source>
</reference>
<evidence type="ECO:0000313" key="3">
    <source>
        <dbReference type="Proteomes" id="UP001500416"/>
    </source>
</evidence>
<comment type="caution">
    <text evidence="2">The sequence shown here is derived from an EMBL/GenBank/DDBJ whole genome shotgun (WGS) entry which is preliminary data.</text>
</comment>
<feature type="transmembrane region" description="Helical" evidence="1">
    <location>
        <begin position="43"/>
        <end position="64"/>
    </location>
</feature>
<feature type="transmembrane region" description="Helical" evidence="1">
    <location>
        <begin position="12"/>
        <end position="31"/>
    </location>
</feature>
<name>A0ABP3EA04_9PSEU</name>
<evidence type="ECO:0000313" key="2">
    <source>
        <dbReference type="EMBL" id="GAA0254185.1"/>
    </source>
</evidence>
<keyword evidence="1" id="KW-0812">Transmembrane</keyword>